<reference evidence="1 2" key="1">
    <citation type="submission" date="2020-01" db="EMBL/GenBank/DDBJ databases">
        <title>Draft genome sequence of Aspergillus udagawae IFM 46972.</title>
        <authorList>
            <person name="Takahashi H."/>
            <person name="Yaguchi T."/>
        </authorList>
    </citation>
    <scope>NUCLEOTIDE SEQUENCE [LARGE SCALE GENOMIC DNA]</scope>
    <source>
        <strain evidence="1 2">IFM 46972</strain>
    </source>
</reference>
<dbReference type="AlphaFoldDB" id="A0A8H3N9R3"/>
<comment type="caution">
    <text evidence="1">The sequence shown here is derived from an EMBL/GenBank/DDBJ whole genome shotgun (WGS) entry which is preliminary data.</text>
</comment>
<proteinExistence type="predicted"/>
<name>A0A8H3N9R3_9EURO</name>
<organism evidence="1 2">
    <name type="scientific">Aspergillus udagawae</name>
    <dbReference type="NCBI Taxonomy" id="91492"/>
    <lineage>
        <taxon>Eukaryota</taxon>
        <taxon>Fungi</taxon>
        <taxon>Dikarya</taxon>
        <taxon>Ascomycota</taxon>
        <taxon>Pezizomycotina</taxon>
        <taxon>Eurotiomycetes</taxon>
        <taxon>Eurotiomycetidae</taxon>
        <taxon>Eurotiales</taxon>
        <taxon>Aspergillaceae</taxon>
        <taxon>Aspergillus</taxon>
        <taxon>Aspergillus subgen. Fumigati</taxon>
    </lineage>
</organism>
<evidence type="ECO:0000313" key="1">
    <source>
        <dbReference type="EMBL" id="GFF26535.1"/>
    </source>
</evidence>
<gene>
    <name evidence="1" type="ORF">IFM46972_01818</name>
</gene>
<accession>A0A8H3N9R3</accession>
<evidence type="ECO:0000313" key="2">
    <source>
        <dbReference type="Proteomes" id="UP000465221"/>
    </source>
</evidence>
<dbReference type="Proteomes" id="UP000465221">
    <property type="component" value="Unassembled WGS sequence"/>
</dbReference>
<protein>
    <submittedName>
        <fullName evidence="1">Uncharacterized protein</fullName>
    </submittedName>
</protein>
<sequence>MISTSWDSLTDEDASSHGVLFPDWIAVQTASRRSGNCNPNSDGLILEDLKSAAEAMSKPGENKATHSE</sequence>
<dbReference type="EMBL" id="BLKC01000008">
    <property type="protein sequence ID" value="GFF26535.1"/>
    <property type="molecule type" value="Genomic_DNA"/>
</dbReference>